<name>A0A267E7X8_9PLAT</name>
<evidence type="ECO:0000313" key="2">
    <source>
        <dbReference type="EMBL" id="PAA46916.1"/>
    </source>
</evidence>
<comment type="similarity">
    <text evidence="1">Belongs to the cornifelin family.</text>
</comment>
<dbReference type="STRING" id="282301.A0A267E7X8"/>
<dbReference type="EMBL" id="NIVC01004652">
    <property type="protein sequence ID" value="PAA46916.1"/>
    <property type="molecule type" value="Genomic_DNA"/>
</dbReference>
<dbReference type="NCBIfam" id="TIGR01571">
    <property type="entry name" value="A_thal_Cys_rich"/>
    <property type="match status" value="1"/>
</dbReference>
<dbReference type="PANTHER" id="PTHR15907">
    <property type="entry name" value="DUF614 FAMILY PROTEIN-RELATED"/>
    <property type="match status" value="1"/>
</dbReference>
<evidence type="ECO:0000313" key="3">
    <source>
        <dbReference type="EMBL" id="PAA57691.1"/>
    </source>
</evidence>
<reference evidence="3 5" key="1">
    <citation type="submission" date="2017-06" db="EMBL/GenBank/DDBJ databases">
        <title>A platform for efficient transgenesis in Macrostomum lignano, a flatworm model organism for stem cell research.</title>
        <authorList>
            <person name="Berezikov E."/>
        </authorList>
    </citation>
    <scope>NUCLEOTIDE SEQUENCE [LARGE SCALE GENOMIC DNA]</scope>
    <source>
        <strain evidence="3">DV1</strain>
        <tissue evidence="3">Whole organism</tissue>
    </source>
</reference>
<sequence length="109" mass="11710">MGGEFQNGLCGCFNDCGLCVITYFVPCYTFGKNAEAVGQSCVLCGLGMFFGFAICLGPFIRGKIREKQGIDGSCCGDVLTWWFCSFCALMQEAQEVKGLSPSGAAIERE</sequence>
<organism evidence="3 5">
    <name type="scientific">Macrostomum lignano</name>
    <dbReference type="NCBI Taxonomy" id="282301"/>
    <lineage>
        <taxon>Eukaryota</taxon>
        <taxon>Metazoa</taxon>
        <taxon>Spiralia</taxon>
        <taxon>Lophotrochozoa</taxon>
        <taxon>Platyhelminthes</taxon>
        <taxon>Rhabditophora</taxon>
        <taxon>Macrostomorpha</taxon>
        <taxon>Macrostomida</taxon>
        <taxon>Macrostomidae</taxon>
        <taxon>Macrostomum</taxon>
    </lineage>
</organism>
<dbReference type="Proteomes" id="UP000215902">
    <property type="component" value="Unassembled WGS sequence"/>
</dbReference>
<protein>
    <submittedName>
        <fullName evidence="3">Uncharacterized protein</fullName>
    </submittedName>
</protein>
<evidence type="ECO:0000256" key="1">
    <source>
        <dbReference type="ARBA" id="ARBA00009024"/>
    </source>
</evidence>
<evidence type="ECO:0000313" key="4">
    <source>
        <dbReference type="EMBL" id="PAA65440.1"/>
    </source>
</evidence>
<dbReference type="EMBL" id="NIVC01002455">
    <property type="protein sequence ID" value="PAA57691.1"/>
    <property type="molecule type" value="Genomic_DNA"/>
</dbReference>
<comment type="caution">
    <text evidence="3">The sequence shown here is derived from an EMBL/GenBank/DDBJ whole genome shotgun (WGS) entry which is preliminary data.</text>
</comment>
<keyword evidence="5" id="KW-1185">Reference proteome</keyword>
<evidence type="ECO:0000313" key="5">
    <source>
        <dbReference type="Proteomes" id="UP000215902"/>
    </source>
</evidence>
<proteinExistence type="inferred from homology"/>
<dbReference type="EMBL" id="NIVC01001653">
    <property type="protein sequence ID" value="PAA65440.1"/>
    <property type="molecule type" value="Genomic_DNA"/>
</dbReference>
<accession>A0A267E7X8</accession>
<dbReference type="AlphaFoldDB" id="A0A267E7X8"/>
<dbReference type="OrthoDB" id="1045822at2759"/>
<gene>
    <name evidence="4" type="ORF">BOX15_Mlig033169g1</name>
    <name evidence="3" type="ORF">BOX15_Mlig033169g2</name>
    <name evidence="2" type="ORF">BOX15_Mlig033169g3</name>
</gene>
<dbReference type="InterPro" id="IPR006461">
    <property type="entry name" value="PLAC_motif_containing"/>
</dbReference>
<dbReference type="Pfam" id="PF04749">
    <property type="entry name" value="PLAC8"/>
    <property type="match status" value="1"/>
</dbReference>